<reference evidence="4 5" key="1">
    <citation type="submission" date="2019-09" db="EMBL/GenBank/DDBJ databases">
        <title>Draft genome of the ectomycorrhizal ascomycete Sphaerosporella brunnea.</title>
        <authorList>
            <consortium name="DOE Joint Genome Institute"/>
            <person name="Benucci G.M."/>
            <person name="Marozzi G."/>
            <person name="Antonielli L."/>
            <person name="Sanchez S."/>
            <person name="Marco P."/>
            <person name="Wang X."/>
            <person name="Falini L.B."/>
            <person name="Barry K."/>
            <person name="Haridas S."/>
            <person name="Lipzen A."/>
            <person name="Labutti K."/>
            <person name="Grigoriev I.V."/>
            <person name="Murat C."/>
            <person name="Martin F."/>
            <person name="Albertini E."/>
            <person name="Donnini D."/>
            <person name="Bonito G."/>
        </authorList>
    </citation>
    <scope>NUCLEOTIDE SEQUENCE [LARGE SCALE GENOMIC DNA]</scope>
    <source>
        <strain evidence="4 5">Sb_GMNB300</strain>
    </source>
</reference>
<feature type="compositionally biased region" description="Basic and acidic residues" evidence="1">
    <location>
        <begin position="187"/>
        <end position="199"/>
    </location>
</feature>
<dbReference type="GO" id="GO:0032933">
    <property type="term" value="P:SREBP signaling pathway"/>
    <property type="evidence" value="ECO:0007669"/>
    <property type="project" value="InterPro"/>
</dbReference>
<keyword evidence="5" id="KW-1185">Reference proteome</keyword>
<dbReference type="AlphaFoldDB" id="A0A5J5EVS4"/>
<gene>
    <name evidence="4" type="ORF">FN846DRAFT_748309</name>
</gene>
<evidence type="ECO:0000259" key="3">
    <source>
        <dbReference type="Pfam" id="PF08508"/>
    </source>
</evidence>
<sequence length="292" mass="32203">MSDAPATPSSSRRAEAATPEPEPELASSVAAHKAYITQKRKEYLTHMLRNLDIIVYLHLSYMYFLDCSFFRFILRATVQFLFLTPKLINLPLPPHARSPIVALGGASAFAALMHLWEPNPTAGETTHGYIHGGVIIDFIGQKGPISKYRLLYVDAVIVLLQLAMLSLVVARQELLPALSDTDEAVGEGERDLDSEERGEIQSLPVPRLSETLHDSHSDNGAEGEAAEVERTVFEVSSGDFEIARMDIVAVIRRQLGEVEEQPQPSGGSRARAGTRTANWRVLMRGSAGSWRR</sequence>
<dbReference type="InParanoid" id="A0A5J5EVS4"/>
<dbReference type="EMBL" id="VXIS01000099">
    <property type="protein sequence ID" value="KAA8905502.1"/>
    <property type="molecule type" value="Genomic_DNA"/>
</dbReference>
<dbReference type="GO" id="GO:0005783">
    <property type="term" value="C:endoplasmic reticulum"/>
    <property type="evidence" value="ECO:0007669"/>
    <property type="project" value="TreeGrafter"/>
</dbReference>
<evidence type="ECO:0000256" key="1">
    <source>
        <dbReference type="SAM" id="MobiDB-lite"/>
    </source>
</evidence>
<dbReference type="Proteomes" id="UP000326924">
    <property type="component" value="Unassembled WGS sequence"/>
</dbReference>
<dbReference type="GO" id="GO:0044695">
    <property type="term" value="C:Dsc E3 ubiquitin ligase complex"/>
    <property type="evidence" value="ECO:0007669"/>
    <property type="project" value="InterPro"/>
</dbReference>
<dbReference type="InterPro" id="IPR013715">
    <property type="entry name" value="DUF1746"/>
</dbReference>
<feature type="transmembrane region" description="Helical" evidence="2">
    <location>
        <begin position="53"/>
        <end position="74"/>
    </location>
</feature>
<comment type="caution">
    <text evidence="4">The sequence shown here is derived from an EMBL/GenBank/DDBJ whole genome shotgun (WGS) entry which is preliminary data.</text>
</comment>
<dbReference type="PANTHER" id="PTHR39405:SF1">
    <property type="entry name" value="DSC E3 UBIQUITIN LIGASE COMPLEX SUBUNIT 4"/>
    <property type="match status" value="1"/>
</dbReference>
<feature type="region of interest" description="Disordered" evidence="1">
    <location>
        <begin position="181"/>
        <end position="228"/>
    </location>
</feature>
<keyword evidence="2" id="KW-0812">Transmembrane</keyword>
<feature type="transmembrane region" description="Helical" evidence="2">
    <location>
        <begin position="150"/>
        <end position="170"/>
    </location>
</feature>
<keyword evidence="2" id="KW-1133">Transmembrane helix</keyword>
<feature type="region of interest" description="Disordered" evidence="1">
    <location>
        <begin position="1"/>
        <end position="26"/>
    </location>
</feature>
<keyword evidence="2" id="KW-0472">Membrane</keyword>
<feature type="domain" description="DUF1746" evidence="3">
    <location>
        <begin position="50"/>
        <end position="164"/>
    </location>
</feature>
<dbReference type="Pfam" id="PF08508">
    <property type="entry name" value="DUF1746"/>
    <property type="match status" value="1"/>
</dbReference>
<accession>A0A5J5EVS4</accession>
<organism evidence="4 5">
    <name type="scientific">Sphaerosporella brunnea</name>
    <dbReference type="NCBI Taxonomy" id="1250544"/>
    <lineage>
        <taxon>Eukaryota</taxon>
        <taxon>Fungi</taxon>
        <taxon>Dikarya</taxon>
        <taxon>Ascomycota</taxon>
        <taxon>Pezizomycotina</taxon>
        <taxon>Pezizomycetes</taxon>
        <taxon>Pezizales</taxon>
        <taxon>Pyronemataceae</taxon>
        <taxon>Sphaerosporella</taxon>
    </lineage>
</organism>
<name>A0A5J5EVS4_9PEZI</name>
<dbReference type="InterPro" id="IPR038967">
    <property type="entry name" value="Dsc4-like"/>
</dbReference>
<dbReference type="PANTHER" id="PTHR39405">
    <property type="entry name" value="DSC E3 UBIQUITIN LIGASE COMPLEX SUBUNIT 4"/>
    <property type="match status" value="1"/>
</dbReference>
<evidence type="ECO:0000313" key="4">
    <source>
        <dbReference type="EMBL" id="KAA8905502.1"/>
    </source>
</evidence>
<evidence type="ECO:0000313" key="5">
    <source>
        <dbReference type="Proteomes" id="UP000326924"/>
    </source>
</evidence>
<protein>
    <recommendedName>
        <fullName evidence="3">DUF1746 domain-containing protein</fullName>
    </recommendedName>
</protein>
<feature type="compositionally biased region" description="Basic and acidic residues" evidence="1">
    <location>
        <begin position="210"/>
        <end position="219"/>
    </location>
</feature>
<dbReference type="OrthoDB" id="5428737at2759"/>
<proteinExistence type="predicted"/>
<evidence type="ECO:0000256" key="2">
    <source>
        <dbReference type="SAM" id="Phobius"/>
    </source>
</evidence>